<evidence type="ECO:0000313" key="3">
    <source>
        <dbReference type="Proteomes" id="UP001595632"/>
    </source>
</evidence>
<dbReference type="RefSeq" id="WP_275633149.1">
    <property type="nucleotide sequence ID" value="NZ_JARGYD010000004.1"/>
</dbReference>
<keyword evidence="3" id="KW-1185">Reference proteome</keyword>
<accession>A0ABV7GR70</accession>
<dbReference type="Proteomes" id="UP001595632">
    <property type="component" value="Unassembled WGS sequence"/>
</dbReference>
<evidence type="ECO:0000313" key="2">
    <source>
        <dbReference type="EMBL" id="MFC3143173.1"/>
    </source>
</evidence>
<dbReference type="EMBL" id="JBHRTB010000010">
    <property type="protein sequence ID" value="MFC3143173.1"/>
    <property type="molecule type" value="Genomic_DNA"/>
</dbReference>
<comment type="caution">
    <text evidence="2">The sequence shown here is derived from an EMBL/GenBank/DDBJ whole genome shotgun (WGS) entry which is preliminary data.</text>
</comment>
<reference evidence="3" key="1">
    <citation type="journal article" date="2019" name="Int. J. Syst. Evol. Microbiol.">
        <title>The Global Catalogue of Microorganisms (GCM) 10K type strain sequencing project: providing services to taxonomists for standard genome sequencing and annotation.</title>
        <authorList>
            <consortium name="The Broad Institute Genomics Platform"/>
            <consortium name="The Broad Institute Genome Sequencing Center for Infectious Disease"/>
            <person name="Wu L."/>
            <person name="Ma J."/>
        </authorList>
    </citation>
    <scope>NUCLEOTIDE SEQUENCE [LARGE SCALE GENOMIC DNA]</scope>
    <source>
        <strain evidence="3">KCTC 52366</strain>
    </source>
</reference>
<feature type="signal peptide" evidence="1">
    <location>
        <begin position="1"/>
        <end position="21"/>
    </location>
</feature>
<keyword evidence="1" id="KW-0732">Signal</keyword>
<sequence length="222" mass="23178">MRRAGAGIALICLLSAHAAAAADDARIETLRSEIAEMPETRIEALFTDLFRASGCELSMVDEEATDRRIMSHFGAALGLSVDEAEVLHDDLQDRIQPVSLAMVKGGLIDPDIQAGVVRLKDCTPDIAGHTVPGVGVVTDAQLADLVRTHFTESGCTVDFSDQMAAQGDIVVSVLDGLGVADQAAARAPVDVALAGVFETLVTSGELTVDEADMTVSLSDCNG</sequence>
<evidence type="ECO:0000256" key="1">
    <source>
        <dbReference type="SAM" id="SignalP"/>
    </source>
</evidence>
<gene>
    <name evidence="2" type="ORF">ACFOGP_10660</name>
</gene>
<name>A0ABV7GR70_9RHOB</name>
<protein>
    <submittedName>
        <fullName evidence="2">Uncharacterized protein</fullName>
    </submittedName>
</protein>
<feature type="chain" id="PRO_5045180031" evidence="1">
    <location>
        <begin position="22"/>
        <end position="222"/>
    </location>
</feature>
<proteinExistence type="predicted"/>
<organism evidence="2 3">
    <name type="scientific">Psychromarinibacter halotolerans</name>
    <dbReference type="NCBI Taxonomy" id="1775175"/>
    <lineage>
        <taxon>Bacteria</taxon>
        <taxon>Pseudomonadati</taxon>
        <taxon>Pseudomonadota</taxon>
        <taxon>Alphaproteobacteria</taxon>
        <taxon>Rhodobacterales</taxon>
        <taxon>Paracoccaceae</taxon>
        <taxon>Psychromarinibacter</taxon>
    </lineage>
</organism>